<dbReference type="STRING" id="391625.PPSIR1_14390"/>
<dbReference type="InterPro" id="IPR045483">
    <property type="entry name" value="fvmX3-analog"/>
</dbReference>
<gene>
    <name evidence="3" type="ORF">PPSIR1_14390</name>
</gene>
<name>A6GJW1_9BACT</name>
<dbReference type="Proteomes" id="UP000005801">
    <property type="component" value="Unassembled WGS sequence"/>
</dbReference>
<feature type="domain" description="FtsH ternary system" evidence="2">
    <location>
        <begin position="1"/>
        <end position="88"/>
    </location>
</feature>
<reference evidence="3 4" key="1">
    <citation type="submission" date="2007-06" db="EMBL/GenBank/DDBJ databases">
        <authorList>
            <person name="Shimkets L."/>
            <person name="Ferriera S."/>
            <person name="Johnson J."/>
            <person name="Kravitz S."/>
            <person name="Beeson K."/>
            <person name="Sutton G."/>
            <person name="Rogers Y.-H."/>
            <person name="Friedman R."/>
            <person name="Frazier M."/>
            <person name="Venter J.C."/>
        </authorList>
    </citation>
    <scope>NUCLEOTIDE SEQUENCE [LARGE SCALE GENOMIC DNA]</scope>
    <source>
        <strain evidence="3 4">SIR-1</strain>
    </source>
</reference>
<dbReference type="EMBL" id="ABCS01000170">
    <property type="protein sequence ID" value="EDM73840.1"/>
    <property type="molecule type" value="Genomic_DNA"/>
</dbReference>
<evidence type="ECO:0000259" key="2">
    <source>
        <dbReference type="Pfam" id="PF20002"/>
    </source>
</evidence>
<comment type="caution">
    <text evidence="3">The sequence shown here is derived from an EMBL/GenBank/DDBJ whole genome shotgun (WGS) entry which is preliminary data.</text>
</comment>
<organism evidence="3 4">
    <name type="scientific">Plesiocystis pacifica SIR-1</name>
    <dbReference type="NCBI Taxonomy" id="391625"/>
    <lineage>
        <taxon>Bacteria</taxon>
        <taxon>Pseudomonadati</taxon>
        <taxon>Myxococcota</taxon>
        <taxon>Polyangia</taxon>
        <taxon>Nannocystales</taxon>
        <taxon>Nannocystaceae</taxon>
        <taxon>Plesiocystis</taxon>
    </lineage>
</organism>
<feature type="region of interest" description="Disordered" evidence="1">
    <location>
        <begin position="60"/>
        <end position="90"/>
    </location>
</feature>
<evidence type="ECO:0000313" key="4">
    <source>
        <dbReference type="Proteomes" id="UP000005801"/>
    </source>
</evidence>
<dbReference type="AlphaFoldDB" id="A6GJW1"/>
<dbReference type="Pfam" id="PF20002">
    <property type="entry name" value="fvmX3-analog"/>
    <property type="match status" value="1"/>
</dbReference>
<evidence type="ECO:0000256" key="1">
    <source>
        <dbReference type="SAM" id="MobiDB-lite"/>
    </source>
</evidence>
<keyword evidence="4" id="KW-1185">Reference proteome</keyword>
<sequence length="90" mass="10073">MPELNIHLQIDPATGKKNLIIEYESDSDALPHEHEEEHRELIDTLVEGGMVKAEEIGKVVVRRDQPQGQAQAQSDDRAEDERESVDAGQS</sequence>
<accession>A6GJW1</accession>
<dbReference type="OrthoDB" id="5383007at2"/>
<protein>
    <recommendedName>
        <fullName evidence="2">FtsH ternary system domain-containing protein</fullName>
    </recommendedName>
</protein>
<evidence type="ECO:0000313" key="3">
    <source>
        <dbReference type="EMBL" id="EDM73840.1"/>
    </source>
</evidence>
<dbReference type="eggNOG" id="ENOG5032K2A">
    <property type="taxonomic scope" value="Bacteria"/>
</dbReference>
<proteinExistence type="predicted"/>
<dbReference type="RefSeq" id="WP_006976997.1">
    <property type="nucleotide sequence ID" value="NZ_ABCS01000170.1"/>
</dbReference>